<dbReference type="Proteomes" id="UP000076128">
    <property type="component" value="Chromosome"/>
</dbReference>
<dbReference type="KEGG" id="daa:AKL17_0947"/>
<dbReference type="InterPro" id="IPR027843">
    <property type="entry name" value="DUF4440"/>
</dbReference>
<dbReference type="Pfam" id="PF14534">
    <property type="entry name" value="DUF4440"/>
    <property type="match status" value="1"/>
</dbReference>
<evidence type="ECO:0000313" key="2">
    <source>
        <dbReference type="EMBL" id="AMY68206.1"/>
    </source>
</evidence>
<sequence>MTSPIWTQETALWTGGLPELRKLMDPSCLMVLPEAGILQGEAILARLEAAPRWREVDLAGRHLAETDGLCILGYIATAASEGAAPWRAACSSTWARRDGEWKLLQHQQTPLD</sequence>
<dbReference type="InterPro" id="IPR032710">
    <property type="entry name" value="NTF2-like_dom_sf"/>
</dbReference>
<evidence type="ECO:0000313" key="3">
    <source>
        <dbReference type="Proteomes" id="UP000076128"/>
    </source>
</evidence>
<protein>
    <recommendedName>
        <fullName evidence="1">DUF4440 domain-containing protein</fullName>
    </recommendedName>
</protein>
<dbReference type="AlphaFoldDB" id="A0A159Z014"/>
<proteinExistence type="predicted"/>
<dbReference type="EMBL" id="CP012661">
    <property type="protein sequence ID" value="AMY68206.1"/>
    <property type="molecule type" value="Genomic_DNA"/>
</dbReference>
<accession>A0A159Z014</accession>
<dbReference type="SUPFAM" id="SSF54427">
    <property type="entry name" value="NTF2-like"/>
    <property type="match status" value="1"/>
</dbReference>
<dbReference type="Gene3D" id="3.10.450.50">
    <property type="match status" value="1"/>
</dbReference>
<dbReference type="RefSeq" id="WP_066810918.1">
    <property type="nucleotide sequence ID" value="NZ_CP012661.1"/>
</dbReference>
<reference evidence="2 3" key="1">
    <citation type="submission" date="2015-09" db="EMBL/GenBank/DDBJ databases">
        <title>Complete genome sequence of Defluviimonas alba cai42t isolated from an oilfield in Xinjiang.</title>
        <authorList>
            <person name="Geng S."/>
            <person name="Pan X."/>
            <person name="Wu X."/>
        </authorList>
    </citation>
    <scope>NUCLEOTIDE SEQUENCE [LARGE SCALE GENOMIC DNA]</scope>
    <source>
        <strain evidence="3">cai42</strain>
    </source>
</reference>
<feature type="domain" description="DUF4440" evidence="1">
    <location>
        <begin position="9"/>
        <end position="103"/>
    </location>
</feature>
<name>A0A159Z014_9RHOB</name>
<evidence type="ECO:0000259" key="1">
    <source>
        <dbReference type="Pfam" id="PF14534"/>
    </source>
</evidence>
<gene>
    <name evidence="2" type="ORF">AKL17_0947</name>
</gene>
<keyword evidence="3" id="KW-1185">Reference proteome</keyword>
<organism evidence="2 3">
    <name type="scientific">Frigidibacter mobilis</name>
    <dbReference type="NCBI Taxonomy" id="1335048"/>
    <lineage>
        <taxon>Bacteria</taxon>
        <taxon>Pseudomonadati</taxon>
        <taxon>Pseudomonadota</taxon>
        <taxon>Alphaproteobacteria</taxon>
        <taxon>Rhodobacterales</taxon>
        <taxon>Paracoccaceae</taxon>
        <taxon>Frigidibacter</taxon>
    </lineage>
</organism>
<dbReference type="STRING" id="1335048.AKL17_0947"/>